<dbReference type="EMBL" id="DAATDE010000012">
    <property type="protein sequence ID" value="HAE8120065.1"/>
    <property type="molecule type" value="Genomic_DNA"/>
</dbReference>
<proteinExistence type="predicted"/>
<sequence>MSLSRVQYPGDEPVLRVACSGWYAWRNRRLRVNARQQFRLLCDAAVSTAFHQGKQR</sequence>
<reference evidence="1" key="2">
    <citation type="submission" date="2018-07" db="EMBL/GenBank/DDBJ databases">
        <authorList>
            <consortium name="NCBI Pathogen Detection Project"/>
        </authorList>
    </citation>
    <scope>NUCLEOTIDE SEQUENCE</scope>
    <source>
        <strain evidence="1">98-84</strain>
    </source>
</reference>
<organism evidence="1">
    <name type="scientific">Salmonella enterica subsp. arizonae serovar 18:z4,z32:-</name>
    <dbReference type="NCBI Taxonomy" id="1967581"/>
    <lineage>
        <taxon>Bacteria</taxon>
        <taxon>Pseudomonadati</taxon>
        <taxon>Pseudomonadota</taxon>
        <taxon>Gammaproteobacteria</taxon>
        <taxon>Enterobacterales</taxon>
        <taxon>Enterobacteriaceae</taxon>
        <taxon>Salmonella</taxon>
    </lineage>
</organism>
<gene>
    <name evidence="1" type="ORF">G4Q37_002025</name>
</gene>
<name>A0A737C802_SALER</name>
<dbReference type="AlphaFoldDB" id="A0A737C802"/>
<comment type="caution">
    <text evidence="1">The sequence shown here is derived from an EMBL/GenBank/DDBJ whole genome shotgun (WGS) entry which is preliminary data.</text>
</comment>
<reference evidence="1" key="1">
    <citation type="journal article" date="2018" name="Genome Biol.">
        <title>SKESA: strategic k-mer extension for scrupulous assemblies.</title>
        <authorList>
            <person name="Souvorov A."/>
            <person name="Agarwala R."/>
            <person name="Lipman D.J."/>
        </authorList>
    </citation>
    <scope>NUCLEOTIDE SEQUENCE</scope>
    <source>
        <strain evidence="1">98-84</strain>
    </source>
</reference>
<protein>
    <submittedName>
        <fullName evidence="1">Uncharacterized protein</fullName>
    </submittedName>
</protein>
<evidence type="ECO:0000313" key="1">
    <source>
        <dbReference type="EMBL" id="HAE8120065.1"/>
    </source>
</evidence>
<accession>A0A737C802</accession>